<accession>A0A7R9QNT0</accession>
<dbReference type="Pfam" id="PF03473">
    <property type="entry name" value="MOSC"/>
    <property type="match status" value="3"/>
</dbReference>
<dbReference type="GO" id="GO:0003824">
    <property type="term" value="F:catalytic activity"/>
    <property type="evidence" value="ECO:0007669"/>
    <property type="project" value="InterPro"/>
</dbReference>
<dbReference type="Proteomes" id="UP000728032">
    <property type="component" value="Unassembled WGS sequence"/>
</dbReference>
<keyword evidence="1" id="KW-1133">Transmembrane helix</keyword>
<dbReference type="EMBL" id="OC919320">
    <property type="protein sequence ID" value="CAD7651123.1"/>
    <property type="molecule type" value="Genomic_DNA"/>
</dbReference>
<dbReference type="GO" id="GO:0030151">
    <property type="term" value="F:molybdenum ion binding"/>
    <property type="evidence" value="ECO:0007669"/>
    <property type="project" value="InterPro"/>
</dbReference>
<keyword evidence="1" id="KW-0812">Transmembrane</keyword>
<protein>
    <recommendedName>
        <fullName evidence="2">MOSC domain-containing protein</fullName>
    </recommendedName>
</protein>
<dbReference type="OrthoDB" id="6479793at2759"/>
<name>A0A7R9QNT0_9ACAR</name>
<keyword evidence="1" id="KW-0472">Membrane</keyword>
<dbReference type="SUPFAM" id="SSF141673">
    <property type="entry name" value="MOSC N-terminal domain-like"/>
    <property type="match status" value="3"/>
</dbReference>
<evidence type="ECO:0000259" key="2">
    <source>
        <dbReference type="PROSITE" id="PS51340"/>
    </source>
</evidence>
<organism evidence="3">
    <name type="scientific">Oppiella nova</name>
    <dbReference type="NCBI Taxonomy" id="334625"/>
    <lineage>
        <taxon>Eukaryota</taxon>
        <taxon>Metazoa</taxon>
        <taxon>Ecdysozoa</taxon>
        <taxon>Arthropoda</taxon>
        <taxon>Chelicerata</taxon>
        <taxon>Arachnida</taxon>
        <taxon>Acari</taxon>
        <taxon>Acariformes</taxon>
        <taxon>Sarcoptiformes</taxon>
        <taxon>Oribatida</taxon>
        <taxon>Brachypylina</taxon>
        <taxon>Oppioidea</taxon>
        <taxon>Oppiidae</taxon>
        <taxon>Oppiella</taxon>
    </lineage>
</organism>
<dbReference type="GO" id="GO:0030170">
    <property type="term" value="F:pyridoxal phosphate binding"/>
    <property type="evidence" value="ECO:0007669"/>
    <property type="project" value="InterPro"/>
</dbReference>
<dbReference type="InterPro" id="IPR005303">
    <property type="entry name" value="MOCOS_middle"/>
</dbReference>
<keyword evidence="4" id="KW-1185">Reference proteome</keyword>
<gene>
    <name evidence="3" type="ORF">ONB1V03_LOCUS8154</name>
</gene>
<evidence type="ECO:0000256" key="1">
    <source>
        <dbReference type="SAM" id="Phobius"/>
    </source>
</evidence>
<feature type="domain" description="MOSC" evidence="2">
    <location>
        <begin position="570"/>
        <end position="706"/>
    </location>
</feature>
<feature type="transmembrane region" description="Helical" evidence="1">
    <location>
        <begin position="6"/>
        <end position="26"/>
    </location>
</feature>
<dbReference type="PANTHER" id="PTHR14237">
    <property type="entry name" value="MOLYBDOPTERIN COFACTOR SULFURASE MOSC"/>
    <property type="match status" value="1"/>
</dbReference>
<evidence type="ECO:0000313" key="4">
    <source>
        <dbReference type="Proteomes" id="UP000728032"/>
    </source>
</evidence>
<proteinExistence type="predicted"/>
<dbReference type="PROSITE" id="PS51340">
    <property type="entry name" value="MOSC"/>
    <property type="match status" value="2"/>
</dbReference>
<reference evidence="3" key="1">
    <citation type="submission" date="2020-11" db="EMBL/GenBank/DDBJ databases">
        <authorList>
            <person name="Tran Van P."/>
        </authorList>
    </citation>
    <scope>NUCLEOTIDE SEQUENCE</scope>
</reference>
<sequence length="706" mass="82150">MINSTQLPFIVGISVLTTTSLLYYLYRKTRNNYVKVCNVKKLFIYPIKAVKGVQVNQLEITKYGVKYGPFTDRSWILLDNANNVIGMKSFPKLVLTRTRILGQEVWVDGPDMPTLKLRYIDEINDSHNIISINLYGQRIKGIDCGPEVNQWFETFLSRPGVRLLQHHHSFDFRDSDTYKRRKDDKDYPIIYQNKSGLHLINESSISDLNSRFPEGEDHAIDENFRPNLVVEYREPWAEDKWKWMRINGVTFIRLIACDRLRIMGKQLWVDGPDMPTLKLTYIEQLNDNHKIISFNLDGQIIKGIDCGPEANQWFETFIGRPGVRLLQHHQSFDFRDSESGKRRNDDKDFPIIYQNRSGLHLVNESSVSDLNSQFPEGEDQVLNDNFRPTVLVEYPEPWAEDNWKWMRINGVNFLMLISCDRCPTTCVDPETGVGLTEYFLCNFIEGLDLLDICDKYSQFYDIMSRSTGGFGHGYFGRTFKKLFIYPIKGLKGVEVNQLEITKYGVKYGIFKDRLRIMGKQLWVDGPDMPTLKLTYIEQLNDNHEIISFKMYTPNSSEQMDGQVIKGIDCGPEANQWFETFIGRPGVRLLQHHHSFDFRDSDSSKRRKDDKDFPIIYQNRSGLHLVNESSVNDLNSQFPEGEDQVSYDNFRPAVLVEYPEPWAEDNWKWMRINGVNFLMLISCDRCPTICVDPETGAKVDTFKTLKK</sequence>
<dbReference type="EMBL" id="CAJPVJ010004495">
    <property type="protein sequence ID" value="CAG2168667.1"/>
    <property type="molecule type" value="Genomic_DNA"/>
</dbReference>
<evidence type="ECO:0000313" key="3">
    <source>
        <dbReference type="EMBL" id="CAD7651123.1"/>
    </source>
</evidence>
<dbReference type="InterPro" id="IPR005302">
    <property type="entry name" value="MoCF_Sase_C"/>
</dbReference>
<feature type="domain" description="MOSC" evidence="2">
    <location>
        <begin position="307"/>
        <end position="498"/>
    </location>
</feature>
<dbReference type="PANTHER" id="PTHR14237:SF19">
    <property type="entry name" value="MITOCHONDRIAL AMIDOXIME REDUCING COMPONENT 1"/>
    <property type="match status" value="1"/>
</dbReference>
<dbReference type="Pfam" id="PF03476">
    <property type="entry name" value="MOSC_N"/>
    <property type="match status" value="2"/>
</dbReference>
<dbReference type="AlphaFoldDB" id="A0A7R9QNT0"/>